<organism evidence="6 7">
    <name type="scientific">Ohtaekwangia kribbensis</name>
    <dbReference type="NCBI Taxonomy" id="688913"/>
    <lineage>
        <taxon>Bacteria</taxon>
        <taxon>Pseudomonadati</taxon>
        <taxon>Bacteroidota</taxon>
        <taxon>Cytophagia</taxon>
        <taxon>Cytophagales</taxon>
        <taxon>Fulvivirgaceae</taxon>
        <taxon>Ohtaekwangia</taxon>
    </lineage>
</organism>
<evidence type="ECO:0000259" key="5">
    <source>
        <dbReference type="Pfam" id="PF20737"/>
    </source>
</evidence>
<reference evidence="7" key="1">
    <citation type="journal article" date="2019" name="Int. J. Syst. Evol. Microbiol.">
        <title>The Global Catalogue of Microorganisms (GCM) 10K type strain sequencing project: providing services to taxonomists for standard genome sequencing and annotation.</title>
        <authorList>
            <consortium name="The Broad Institute Genomics Platform"/>
            <consortium name="The Broad Institute Genome Sequencing Center for Infectious Disease"/>
            <person name="Wu L."/>
            <person name="Ma J."/>
        </authorList>
    </citation>
    <scope>NUCLEOTIDE SEQUENCE [LARGE SCALE GENOMIC DNA]</scope>
    <source>
        <strain evidence="7">CCUG 58938</strain>
    </source>
</reference>
<name>A0ABW3K814_9BACT</name>
<dbReference type="EMBL" id="JBHTKA010000007">
    <property type="protein sequence ID" value="MFD1001157.1"/>
    <property type="molecule type" value="Genomic_DNA"/>
</dbReference>
<dbReference type="Gene3D" id="2.60.120.260">
    <property type="entry name" value="Galactose-binding domain-like"/>
    <property type="match status" value="1"/>
</dbReference>
<evidence type="ECO:0000259" key="3">
    <source>
        <dbReference type="Pfam" id="PF07944"/>
    </source>
</evidence>
<dbReference type="InterPro" id="IPR008979">
    <property type="entry name" value="Galactose-bd-like_sf"/>
</dbReference>
<dbReference type="SUPFAM" id="SSF49785">
    <property type="entry name" value="Galactose-binding domain-like"/>
    <property type="match status" value="1"/>
</dbReference>
<feature type="domain" description="Non-reducing end beta-L-arabinofuranosidase-like GH127 C-terminal" evidence="5">
    <location>
        <begin position="540"/>
        <end position="646"/>
    </location>
</feature>
<dbReference type="SUPFAM" id="SSF48208">
    <property type="entry name" value="Six-hairpin glycosidases"/>
    <property type="match status" value="1"/>
</dbReference>
<dbReference type="Pfam" id="PF20737">
    <property type="entry name" value="Glyco_hydro127C"/>
    <property type="match status" value="1"/>
</dbReference>
<dbReference type="RefSeq" id="WP_377580604.1">
    <property type="nucleotide sequence ID" value="NZ_JBHTKA010000007.1"/>
</dbReference>
<dbReference type="PANTHER" id="PTHR43465:SF2">
    <property type="entry name" value="DUF1680 DOMAIN PROTEIN (AFU_ORTHOLOGUE AFUA_1G08910)"/>
    <property type="match status" value="1"/>
</dbReference>
<gene>
    <name evidence="6" type="ORF">ACFQ21_17650</name>
</gene>
<dbReference type="Pfam" id="PF00754">
    <property type="entry name" value="F5_F8_type_C"/>
    <property type="match status" value="1"/>
</dbReference>
<dbReference type="InterPro" id="IPR008928">
    <property type="entry name" value="6-hairpin_glycosidase_sf"/>
</dbReference>
<accession>A0ABW3K814</accession>
<feature type="domain" description="Non-reducing end beta-L-arabinofuranosidase-like GH127 catalytic" evidence="3">
    <location>
        <begin position="38"/>
        <end position="416"/>
    </location>
</feature>
<protein>
    <submittedName>
        <fullName evidence="6">Beta-L-arabinofuranosidase domain-containing protein</fullName>
    </submittedName>
</protein>
<evidence type="ECO:0000259" key="2">
    <source>
        <dbReference type="Pfam" id="PF00754"/>
    </source>
</evidence>
<keyword evidence="1" id="KW-0732">Signal</keyword>
<comment type="caution">
    <text evidence="6">The sequence shown here is derived from an EMBL/GenBank/DDBJ whole genome shotgun (WGS) entry which is preliminary data.</text>
</comment>
<dbReference type="InterPro" id="IPR049174">
    <property type="entry name" value="Beta-AFase-like"/>
</dbReference>
<feature type="chain" id="PRO_5046007851" evidence="1">
    <location>
        <begin position="25"/>
        <end position="798"/>
    </location>
</feature>
<dbReference type="Proteomes" id="UP001597112">
    <property type="component" value="Unassembled WGS sequence"/>
</dbReference>
<feature type="domain" description="Non-reducing end beta-L-arabinofuranosidase-like GH127 middle" evidence="4">
    <location>
        <begin position="427"/>
        <end position="538"/>
    </location>
</feature>
<dbReference type="InterPro" id="IPR049049">
    <property type="entry name" value="Beta-AFase-like_GH127_C"/>
</dbReference>
<dbReference type="InterPro" id="IPR000421">
    <property type="entry name" value="FA58C"/>
</dbReference>
<sequence>MNKPAILSLLFLLSLWTTPRALQAQHGDYPIHPILFTSVKLSDNFWAPRIKTNHDVTIPFTLAKCQETGRIKNFEIAAGLKTGNFCTEFTFDDTDVYKIIEGACYSFQIFRDPALEKKVDSLIDLIGKAQEPDGYIYTNRTIMGDHAHEWAGSKRWEKEEDLSHELYNIGHLIEAAVAHYHATGKRNFLDIAIRAADRVCADFGPDKLHIYPGHQIIELAMAKLYQVTGDKKYLDTGKFFLDVRGPGKDEYNQAHLRVVDQHEAVGHAVRATYMYAGMADIAALTQDPSYIKAIDDIWEDVVSKKIYLTGGIGATGHGEAFGKPYELPNMSAYNETCASIANVYWNYRLFLMHGDAKYYDVLERTLYNAFLSGVALTGDKFFYPNPLESRGQHARSPWFSCACCPGNVARFVPSVGGYFYAQKDKSLYVNLFAAGSAQFKLTDNTVTLEQKTNYPWDGDIQITVQPEKTTAFEVRVRIPGWAVNKPMPSDLYTFKDAYTEQPKVFLNDKPVALTLQQGYLVLNRKWKKGDRIHVQLPMPIRRIAANPKVEADRDKLAIQRGPLVYCAEWPDNKDNRVLNLVLASATPLKGNFDANLLKGLYEIEGAGKSAARVNAKEITMADAEVKLIPYYAWAHRGAGEMMVWIPEKPDASQPLPAPTVASRSKITASHRTRTLMSLNDQMEPKNSNDQSVIFYHWWPMKDTVQWVQYDFEKPAAVTSSKVYWFDDGPFGGCRIPAGWRLLYKDGESWKPVKNKTSYEVNKDAYSSVSFEPVTTQALRLEVTLPKDHSGGIMEWIVE</sequence>
<feature type="domain" description="F5/8 type C" evidence="2">
    <location>
        <begin position="683"/>
        <end position="788"/>
    </location>
</feature>
<dbReference type="PANTHER" id="PTHR43465">
    <property type="entry name" value="DUF1680 DOMAIN PROTEIN (AFU_ORTHOLOGUE AFUA_1G08910)"/>
    <property type="match status" value="1"/>
</dbReference>
<dbReference type="InterPro" id="IPR049046">
    <property type="entry name" value="Beta-AFase-like_GH127_middle"/>
</dbReference>
<dbReference type="InterPro" id="IPR012878">
    <property type="entry name" value="Beta-AFase-like_GH127_cat"/>
</dbReference>
<dbReference type="Pfam" id="PF20736">
    <property type="entry name" value="Glyco_hydro127M"/>
    <property type="match status" value="1"/>
</dbReference>
<proteinExistence type="predicted"/>
<dbReference type="Pfam" id="PF07944">
    <property type="entry name" value="Beta-AFase-like_GH127_cat"/>
    <property type="match status" value="1"/>
</dbReference>
<evidence type="ECO:0000313" key="7">
    <source>
        <dbReference type="Proteomes" id="UP001597112"/>
    </source>
</evidence>
<evidence type="ECO:0000256" key="1">
    <source>
        <dbReference type="SAM" id="SignalP"/>
    </source>
</evidence>
<feature type="signal peptide" evidence="1">
    <location>
        <begin position="1"/>
        <end position="24"/>
    </location>
</feature>
<evidence type="ECO:0000259" key="4">
    <source>
        <dbReference type="Pfam" id="PF20736"/>
    </source>
</evidence>
<keyword evidence="7" id="KW-1185">Reference proteome</keyword>
<evidence type="ECO:0000313" key="6">
    <source>
        <dbReference type="EMBL" id="MFD1001157.1"/>
    </source>
</evidence>